<name>A0A0B1SP09_OESDE</name>
<dbReference type="Pfam" id="PF13516">
    <property type="entry name" value="LRR_6"/>
    <property type="match status" value="1"/>
</dbReference>
<organism evidence="1 2">
    <name type="scientific">Oesophagostomum dentatum</name>
    <name type="common">Nodular worm</name>
    <dbReference type="NCBI Taxonomy" id="61180"/>
    <lineage>
        <taxon>Eukaryota</taxon>
        <taxon>Metazoa</taxon>
        <taxon>Ecdysozoa</taxon>
        <taxon>Nematoda</taxon>
        <taxon>Chromadorea</taxon>
        <taxon>Rhabditida</taxon>
        <taxon>Rhabditina</taxon>
        <taxon>Rhabditomorpha</taxon>
        <taxon>Strongyloidea</taxon>
        <taxon>Strongylidae</taxon>
        <taxon>Oesophagostomum</taxon>
    </lineage>
</organism>
<protein>
    <submittedName>
        <fullName evidence="1">Leucine Rich repeat-containing domain protein</fullName>
    </submittedName>
</protein>
<proteinExistence type="predicted"/>
<dbReference type="GO" id="GO:0031146">
    <property type="term" value="P:SCF-dependent proteasomal ubiquitin-dependent protein catabolic process"/>
    <property type="evidence" value="ECO:0007669"/>
    <property type="project" value="TreeGrafter"/>
</dbReference>
<dbReference type="InterPro" id="IPR006553">
    <property type="entry name" value="Leu-rich_rpt_Cys-con_subtyp"/>
</dbReference>
<sequence length="210" mass="22553">MLTHLDLSRAVFADRGLLVKILGGCTRLQALSMEGQDMGEDALEICSSIGNNRGLARLDMSMTVGIDAEAARRICLGCSGIQHLNLSWSGLDQQTVSVFCSNLSDTVSRLNMAGSLNKSSLDDEAVEKLVASCQNLKELDLSDNVNITERGLQALLSLPHLESLSLNRCYGIQPMNFLMCGHLFALNVFGCITDSGLAALKNGLTETEVS</sequence>
<reference evidence="1 2" key="1">
    <citation type="submission" date="2014-03" db="EMBL/GenBank/DDBJ databases">
        <title>Draft genome of the hookworm Oesophagostomum dentatum.</title>
        <authorList>
            <person name="Mitreva M."/>
        </authorList>
    </citation>
    <scope>NUCLEOTIDE SEQUENCE [LARGE SCALE GENOMIC DNA]</scope>
    <source>
        <strain evidence="1 2">OD-Hann</strain>
    </source>
</reference>
<dbReference type="PANTHER" id="PTHR13318">
    <property type="entry name" value="PARTNER OF PAIRED, ISOFORM B-RELATED"/>
    <property type="match status" value="1"/>
</dbReference>
<dbReference type="Gene3D" id="3.80.10.10">
    <property type="entry name" value="Ribonuclease Inhibitor"/>
    <property type="match status" value="1"/>
</dbReference>
<dbReference type="AlphaFoldDB" id="A0A0B1SP09"/>
<dbReference type="OrthoDB" id="2095648at2759"/>
<gene>
    <name evidence="1" type="ORF">OESDEN_15020</name>
</gene>
<dbReference type="InterPro" id="IPR032675">
    <property type="entry name" value="LRR_dom_sf"/>
</dbReference>
<dbReference type="InterPro" id="IPR001611">
    <property type="entry name" value="Leu-rich_rpt"/>
</dbReference>
<accession>A0A0B1SP09</accession>
<dbReference type="SUPFAM" id="SSF52047">
    <property type="entry name" value="RNI-like"/>
    <property type="match status" value="1"/>
</dbReference>
<evidence type="ECO:0000313" key="2">
    <source>
        <dbReference type="Proteomes" id="UP000053660"/>
    </source>
</evidence>
<dbReference type="Proteomes" id="UP000053660">
    <property type="component" value="Unassembled WGS sequence"/>
</dbReference>
<dbReference type="PANTHER" id="PTHR13318:SF105">
    <property type="entry name" value="F-BOX_LRR-REPEAT PROTEIN 3"/>
    <property type="match status" value="1"/>
</dbReference>
<dbReference type="SMART" id="SM00367">
    <property type="entry name" value="LRR_CC"/>
    <property type="match status" value="3"/>
</dbReference>
<dbReference type="EMBL" id="KN564640">
    <property type="protein sequence ID" value="KHJ85257.1"/>
    <property type="molecule type" value="Genomic_DNA"/>
</dbReference>
<dbReference type="GO" id="GO:0019005">
    <property type="term" value="C:SCF ubiquitin ligase complex"/>
    <property type="evidence" value="ECO:0007669"/>
    <property type="project" value="TreeGrafter"/>
</dbReference>
<keyword evidence="2" id="KW-1185">Reference proteome</keyword>
<evidence type="ECO:0000313" key="1">
    <source>
        <dbReference type="EMBL" id="KHJ85257.1"/>
    </source>
</evidence>